<dbReference type="PATRIC" id="fig|1408189.4.peg.2048"/>
<feature type="transmembrane region" description="Helical" evidence="5">
    <location>
        <begin position="243"/>
        <end position="268"/>
    </location>
</feature>
<dbReference type="EMBL" id="CP006841">
    <property type="protein sequence ID" value="ALA67982.1"/>
    <property type="molecule type" value="Genomic_DNA"/>
</dbReference>
<dbReference type="InterPro" id="IPR003593">
    <property type="entry name" value="AAA+_ATPase"/>
</dbReference>
<dbReference type="CDD" id="cd00267">
    <property type="entry name" value="ABC_ATPase"/>
    <property type="match status" value="1"/>
</dbReference>
<reference evidence="7 8" key="1">
    <citation type="submission" date="2013-10" db="EMBL/GenBank/DDBJ databases">
        <title>Complete genome sequence of Corynebacterium lactis DSM 45799(T), isolated from raw cow milk.</title>
        <authorList>
            <person name="Ruckert C."/>
            <person name="Albersmeier A."/>
            <person name="Lipski A."/>
            <person name="Kalinowski J."/>
        </authorList>
    </citation>
    <scope>NUCLEOTIDE SEQUENCE [LARGE SCALE GENOMIC DNA]</scope>
    <source>
        <strain evidence="7 8">RW2-5</strain>
    </source>
</reference>
<dbReference type="Proteomes" id="UP000058446">
    <property type="component" value="Chromosome"/>
</dbReference>
<keyword evidence="3 5" id="KW-1133">Transmembrane helix</keyword>
<keyword evidence="4 5" id="KW-0472">Membrane</keyword>
<proteinExistence type="predicted"/>
<dbReference type="PANTHER" id="PTHR24221">
    <property type="entry name" value="ATP-BINDING CASSETTE SUB-FAMILY B"/>
    <property type="match status" value="1"/>
</dbReference>
<keyword evidence="2 5" id="KW-0812">Transmembrane</keyword>
<dbReference type="Pfam" id="PF00664">
    <property type="entry name" value="ABC_membrane"/>
    <property type="match status" value="1"/>
</dbReference>
<organism evidence="7 8">
    <name type="scientific">Corynebacterium lactis RW2-5</name>
    <dbReference type="NCBI Taxonomy" id="1408189"/>
    <lineage>
        <taxon>Bacteria</taxon>
        <taxon>Bacillati</taxon>
        <taxon>Actinomycetota</taxon>
        <taxon>Actinomycetes</taxon>
        <taxon>Mycobacteriales</taxon>
        <taxon>Corynebacteriaceae</taxon>
        <taxon>Corynebacterium</taxon>
    </lineage>
</organism>
<dbReference type="OrthoDB" id="9806127at2"/>
<feature type="transmembrane region" description="Helical" evidence="5">
    <location>
        <begin position="161"/>
        <end position="182"/>
    </location>
</feature>
<dbReference type="GO" id="GO:0005524">
    <property type="term" value="F:ATP binding"/>
    <property type="evidence" value="ECO:0007669"/>
    <property type="project" value="InterPro"/>
</dbReference>
<dbReference type="InterPro" id="IPR036640">
    <property type="entry name" value="ABC1_TM_sf"/>
</dbReference>
<dbReference type="CDD" id="cd18584">
    <property type="entry name" value="ABC_6TM_AarD_CydD"/>
    <property type="match status" value="1"/>
</dbReference>
<evidence type="ECO:0000256" key="2">
    <source>
        <dbReference type="ARBA" id="ARBA00022692"/>
    </source>
</evidence>
<evidence type="ECO:0000256" key="1">
    <source>
        <dbReference type="ARBA" id="ARBA00004651"/>
    </source>
</evidence>
<evidence type="ECO:0000256" key="4">
    <source>
        <dbReference type="ARBA" id="ARBA00023136"/>
    </source>
</evidence>
<dbReference type="KEGG" id="clw:CLAC_10220"/>
<dbReference type="AlphaFoldDB" id="A0A0K2H1R3"/>
<feature type="transmembrane region" description="Helical" evidence="5">
    <location>
        <begin position="131"/>
        <end position="155"/>
    </location>
</feature>
<evidence type="ECO:0000256" key="5">
    <source>
        <dbReference type="SAM" id="Phobius"/>
    </source>
</evidence>
<dbReference type="InterPro" id="IPR011527">
    <property type="entry name" value="ABC1_TM_dom"/>
</dbReference>
<comment type="subcellular location">
    <subcellularLocation>
        <location evidence="1">Cell membrane</location>
        <topology evidence="1">Multi-pass membrane protein</topology>
    </subcellularLocation>
</comment>
<dbReference type="GO" id="GO:0140359">
    <property type="term" value="F:ABC-type transporter activity"/>
    <property type="evidence" value="ECO:0007669"/>
    <property type="project" value="InterPro"/>
</dbReference>
<sequence length="505" mass="52990">MSTTVAAARGPIDPNLLALSTPVRRWIFVAGVLTTLNVAATITLGLAIGITVARVLGEGDPAWPLFAAVSLTAAAAKVACSWALTRFGEAVGAEAASTLRADALRALALKDPRTVDLSAWRATLTVGIDGVAVYIAEFLPSIVAAALATPIALFTVAFLDLYSFAIAAVTLPLVPLFMWLVGRLTEGRTERRLADIGTVRSQILDLITGLPTLRAHGIASAPDAEIRRLSEQHRDSSMAVLRVAFLSSMVLEFLTTLSIALIAVSIGFRLLDGSSTLSTGLAVLIIAPEIYAPIRAVGHKFHAAQDGLVAAREVTALLSAPSPVASEESSASGTEVAPTVEFRDFSAPGRDGCRPYLLSAVAGPGRVTVLAGPNGVGKTTALLAAAGIVTENLCGQVRVTVHGPELLRRIAWVPQRPVLDPASIGDDSRRSLGQRQRQALQLALSDPSRNLVLADEPTAHLDSDSAREVIDSLRERARRGATVLVSSHDPLLIDAADDVVEVRAK</sequence>
<dbReference type="InterPro" id="IPR027417">
    <property type="entry name" value="P-loop_NTPase"/>
</dbReference>
<dbReference type="Gene3D" id="3.40.50.300">
    <property type="entry name" value="P-loop containing nucleotide triphosphate hydrolases"/>
    <property type="match status" value="2"/>
</dbReference>
<accession>A0A0K2H1R3</accession>
<dbReference type="SUPFAM" id="SSF52540">
    <property type="entry name" value="P-loop containing nucleoside triphosphate hydrolases"/>
    <property type="match status" value="1"/>
</dbReference>
<dbReference type="SUPFAM" id="SSF90123">
    <property type="entry name" value="ABC transporter transmembrane region"/>
    <property type="match status" value="1"/>
</dbReference>
<dbReference type="Pfam" id="PF13304">
    <property type="entry name" value="AAA_21"/>
    <property type="match status" value="1"/>
</dbReference>
<feature type="transmembrane region" description="Helical" evidence="5">
    <location>
        <begin position="62"/>
        <end position="84"/>
    </location>
</feature>
<dbReference type="GO" id="GO:0005886">
    <property type="term" value="C:plasma membrane"/>
    <property type="evidence" value="ECO:0007669"/>
    <property type="project" value="UniProtKB-SubCell"/>
</dbReference>
<evidence type="ECO:0000256" key="3">
    <source>
        <dbReference type="ARBA" id="ARBA00022989"/>
    </source>
</evidence>
<dbReference type="RefSeq" id="WP_053412788.1">
    <property type="nucleotide sequence ID" value="NZ_CP006841.1"/>
</dbReference>
<gene>
    <name evidence="7" type="ORF">CLAC_10220</name>
</gene>
<dbReference type="SMART" id="SM00382">
    <property type="entry name" value="AAA"/>
    <property type="match status" value="1"/>
</dbReference>
<dbReference type="InterPro" id="IPR039421">
    <property type="entry name" value="Type_1_exporter"/>
</dbReference>
<evidence type="ECO:0000313" key="7">
    <source>
        <dbReference type="EMBL" id="ALA67982.1"/>
    </source>
</evidence>
<dbReference type="Gene3D" id="1.20.1560.10">
    <property type="entry name" value="ABC transporter type 1, transmembrane domain"/>
    <property type="match status" value="1"/>
</dbReference>
<evidence type="ECO:0000313" key="8">
    <source>
        <dbReference type="Proteomes" id="UP000058446"/>
    </source>
</evidence>
<dbReference type="PANTHER" id="PTHR24221:SF590">
    <property type="entry name" value="COMPONENT LINKED WITH THE ASSEMBLY OF CYTOCHROME' TRANSPORT TRANSMEMBRANE ATP-BINDING PROTEIN ABC TRANSPORTER CYDD-RELATED"/>
    <property type="match status" value="1"/>
</dbReference>
<name>A0A0K2H1R3_9CORY</name>
<dbReference type="PROSITE" id="PS50929">
    <property type="entry name" value="ABC_TM1F"/>
    <property type="match status" value="1"/>
</dbReference>
<keyword evidence="8" id="KW-1185">Reference proteome</keyword>
<dbReference type="STRING" id="1408189.CLAC_10220"/>
<protein>
    <submittedName>
        <fullName evidence="7">ABC transporter permease</fullName>
    </submittedName>
</protein>
<dbReference type="GO" id="GO:0016887">
    <property type="term" value="F:ATP hydrolysis activity"/>
    <property type="evidence" value="ECO:0007669"/>
    <property type="project" value="InterPro"/>
</dbReference>
<feature type="transmembrane region" description="Helical" evidence="5">
    <location>
        <begin position="26"/>
        <end position="50"/>
    </location>
</feature>
<evidence type="ECO:0000259" key="6">
    <source>
        <dbReference type="PROSITE" id="PS50929"/>
    </source>
</evidence>
<dbReference type="InterPro" id="IPR003959">
    <property type="entry name" value="ATPase_AAA_core"/>
</dbReference>
<feature type="domain" description="ABC transmembrane type-1" evidence="6">
    <location>
        <begin position="28"/>
        <end position="306"/>
    </location>
</feature>